<feature type="domain" description="S-layer protein SbsC C-terminal" evidence="1">
    <location>
        <begin position="284"/>
        <end position="362"/>
    </location>
</feature>
<dbReference type="RefSeq" id="WP_272018743.1">
    <property type="nucleotide sequence ID" value="NZ_JAQLKE010000005.1"/>
</dbReference>
<sequence>MGHESQVRYSKLIDIKLRNELVLKDGVVFNNRYEGDPKAGAVKIPVRDTEVEVNRYDRSKGAGLTESSTTYEDMLINQDEAVNELIDGYTAQTVPDNLVADRLDSAGYSLALSLDSVGMKTLEDNSTEFGGTVALTNDNVYSFFTKARTKHSKLGVPKIGRFAIVTPEIYELLLNEPKFLAADKLNETLIKQGIIGQIAGYNIIECTYGDETTEIIFGHPNWCHRVKDWKVPVAVNDLKGSGNFIGASAVQGRQVYGYKVTKRQTLLRKTVQSQLGELTIESVAGTETGATKLTVTPALGEGNSYKIKMAANPTKPQFGQVCTSGYTNWDGTSDIDGINGNKIVVVEVDKDNKALKCGTATIAVKAE</sequence>
<proteinExistence type="predicted"/>
<evidence type="ECO:0000259" key="1">
    <source>
        <dbReference type="Pfam" id="PF18316"/>
    </source>
</evidence>
<gene>
    <name evidence="2" type="ORF">PM738_04425</name>
</gene>
<dbReference type="EMBL" id="JAQLKE010000005">
    <property type="protein sequence ID" value="MDB7083039.1"/>
    <property type="molecule type" value="Genomic_DNA"/>
</dbReference>
<evidence type="ECO:0000313" key="2">
    <source>
        <dbReference type="EMBL" id="MDB7083039.1"/>
    </source>
</evidence>
<dbReference type="InterPro" id="IPR040751">
    <property type="entry name" value="SbsC_C"/>
</dbReference>
<dbReference type="Proteomes" id="UP001211987">
    <property type="component" value="Unassembled WGS sequence"/>
</dbReference>
<dbReference type="Pfam" id="PF18316">
    <property type="entry name" value="S-l_SbsC_C"/>
    <property type="match status" value="1"/>
</dbReference>
<organism evidence="2 3">
    <name type="scientific">Thomasclavelia ramosa</name>
    <dbReference type="NCBI Taxonomy" id="1547"/>
    <lineage>
        <taxon>Bacteria</taxon>
        <taxon>Bacillati</taxon>
        <taxon>Bacillota</taxon>
        <taxon>Erysipelotrichia</taxon>
        <taxon>Erysipelotrichales</taxon>
        <taxon>Coprobacillaceae</taxon>
        <taxon>Thomasclavelia</taxon>
    </lineage>
</organism>
<accession>A0AB35IFI2</accession>
<comment type="caution">
    <text evidence="2">The sequence shown here is derived from an EMBL/GenBank/DDBJ whole genome shotgun (WGS) entry which is preliminary data.</text>
</comment>
<reference evidence="2" key="1">
    <citation type="submission" date="2023-01" db="EMBL/GenBank/DDBJ databases">
        <title>Human gut microbiome strain richness.</title>
        <authorList>
            <person name="Chen-Liaw A."/>
        </authorList>
    </citation>
    <scope>NUCLEOTIDE SEQUENCE</scope>
    <source>
        <strain evidence="2">1001217st2_G6_1001217B_191108</strain>
    </source>
</reference>
<dbReference type="AlphaFoldDB" id="A0AB35IFI2"/>
<protein>
    <recommendedName>
        <fullName evidence="1">S-layer protein SbsC C-terminal domain-containing protein</fullName>
    </recommendedName>
</protein>
<evidence type="ECO:0000313" key="3">
    <source>
        <dbReference type="Proteomes" id="UP001211987"/>
    </source>
</evidence>
<name>A0AB35IFI2_9FIRM</name>